<dbReference type="AlphaFoldDB" id="V6M0K5"/>
<protein>
    <submittedName>
        <fullName evidence="1">Uncharacterized protein</fullName>
    </submittedName>
</protein>
<dbReference type="EMBL" id="KI545948">
    <property type="protein sequence ID" value="EST49581.1"/>
    <property type="molecule type" value="Genomic_DNA"/>
</dbReference>
<accession>V6M0K5</accession>
<reference evidence="1" key="1">
    <citation type="journal article" date="2014" name="PLoS Genet.">
        <title>The Genome of Spironucleus salmonicida Highlights a Fish Pathogen Adapted to Fluctuating Environments.</title>
        <authorList>
            <person name="Xu F."/>
            <person name="Jerlstrom-Hultqvist J."/>
            <person name="Einarsson E."/>
            <person name="Astvaldsson A."/>
            <person name="Svard S.G."/>
            <person name="Andersson J.O."/>
        </authorList>
    </citation>
    <scope>NUCLEOTIDE SEQUENCE</scope>
</reference>
<sequence>MEISTCSYDICWNYNFQCFSGWELLYECCMAGFIGWNTQIGVSGFCVENQLSGGGKWKWYSLLDIWRYSVAAGYVYSRVESVYKKQPNKNLYHYRNGHYWVSKIQLVLVYKWQKVFLNGFENYGVQRVYYTNIQITLYQFQGQNYQFSRSTIKQWINSQWSYKIYF</sequence>
<proteinExistence type="predicted"/>
<organism evidence="1">
    <name type="scientific">Spironucleus salmonicida</name>
    <dbReference type="NCBI Taxonomy" id="348837"/>
    <lineage>
        <taxon>Eukaryota</taxon>
        <taxon>Metamonada</taxon>
        <taxon>Diplomonadida</taxon>
        <taxon>Hexamitidae</taxon>
        <taxon>Hexamitinae</taxon>
        <taxon>Spironucleus</taxon>
    </lineage>
</organism>
<evidence type="ECO:0000313" key="1">
    <source>
        <dbReference type="EMBL" id="EST49581.1"/>
    </source>
</evidence>
<gene>
    <name evidence="1" type="ORF">SS50377_10084</name>
</gene>
<name>V6M0K5_9EUKA</name>